<keyword evidence="2" id="KW-0812">Transmembrane</keyword>
<proteinExistence type="predicted"/>
<dbReference type="AlphaFoldDB" id="A0A3A5MR61"/>
<dbReference type="Pfam" id="PF13828">
    <property type="entry name" value="DUF4190"/>
    <property type="match status" value="1"/>
</dbReference>
<evidence type="ECO:0000313" key="5">
    <source>
        <dbReference type="EMBL" id="RJT89503.1"/>
    </source>
</evidence>
<accession>A0A3A5MR61</accession>
<comment type="caution">
    <text evidence="5">The sequence shown here is derived from an EMBL/GenBank/DDBJ whole genome shotgun (WGS) entry which is preliminary data.</text>
</comment>
<keyword evidence="6" id="KW-1185">Reference proteome</keyword>
<dbReference type="InterPro" id="IPR036249">
    <property type="entry name" value="Thioredoxin-like_sf"/>
</dbReference>
<feature type="region of interest" description="Disordered" evidence="1">
    <location>
        <begin position="1"/>
        <end position="23"/>
    </location>
</feature>
<dbReference type="RefSeq" id="WP_119973429.1">
    <property type="nucleotide sequence ID" value="NZ_JBHSQA010000019.1"/>
</dbReference>
<dbReference type="InterPro" id="IPR025241">
    <property type="entry name" value="DUF4190"/>
</dbReference>
<gene>
    <name evidence="5" type="ORF">D6T64_06690</name>
</gene>
<organism evidence="5 6">
    <name type="scientific">Cryobacterium melibiosiphilum</name>
    <dbReference type="NCBI Taxonomy" id="995039"/>
    <lineage>
        <taxon>Bacteria</taxon>
        <taxon>Bacillati</taxon>
        <taxon>Actinomycetota</taxon>
        <taxon>Actinomycetes</taxon>
        <taxon>Micrococcales</taxon>
        <taxon>Microbacteriaceae</taxon>
        <taxon>Cryobacterium</taxon>
    </lineage>
</organism>
<evidence type="ECO:0000259" key="4">
    <source>
        <dbReference type="Pfam" id="PF13828"/>
    </source>
</evidence>
<feature type="domain" description="DUF4190" evidence="4">
    <location>
        <begin position="33"/>
        <end position="86"/>
    </location>
</feature>
<evidence type="ECO:0000256" key="1">
    <source>
        <dbReference type="SAM" id="MobiDB-lite"/>
    </source>
</evidence>
<dbReference type="EMBL" id="QZVS01000072">
    <property type="protein sequence ID" value="RJT89503.1"/>
    <property type="molecule type" value="Genomic_DNA"/>
</dbReference>
<name>A0A3A5MR61_9MICO</name>
<keyword evidence="2" id="KW-1133">Transmembrane helix</keyword>
<evidence type="ECO:0000259" key="3">
    <source>
        <dbReference type="Pfam" id="PF13462"/>
    </source>
</evidence>
<dbReference type="Pfam" id="PF13462">
    <property type="entry name" value="Thioredoxin_4"/>
    <property type="match status" value="1"/>
</dbReference>
<feature type="transmembrane region" description="Helical" evidence="2">
    <location>
        <begin position="68"/>
        <end position="101"/>
    </location>
</feature>
<dbReference type="Proteomes" id="UP000272015">
    <property type="component" value="Unassembled WGS sequence"/>
</dbReference>
<protein>
    <submittedName>
        <fullName evidence="5">DUF4190 domain-containing protein</fullName>
    </submittedName>
</protein>
<dbReference type="SUPFAM" id="SSF52833">
    <property type="entry name" value="Thioredoxin-like"/>
    <property type="match status" value="1"/>
</dbReference>
<dbReference type="Gene3D" id="3.40.30.10">
    <property type="entry name" value="Glutaredoxin"/>
    <property type="match status" value="1"/>
</dbReference>
<feature type="domain" description="Thioredoxin-like fold" evidence="3">
    <location>
        <begin position="147"/>
        <end position="300"/>
    </location>
</feature>
<feature type="transmembrane region" description="Helical" evidence="2">
    <location>
        <begin position="33"/>
        <end position="56"/>
    </location>
</feature>
<sequence length="317" mass="32384">MTGNAPSTPQQISPPPGSPTGHGYAVAPKTNTLAIVSFVSSFFVGLVAIITGHIALGQIRARGEAGRGFALAGLIIGYVAVAATAVSVIVAVFFAAAFAAFFATTGPGAGGVTSSSEAPADSLGTVPEGQLGAANFDEGYLELGTGPVVIDEFFDPMCPYCKVFDDTNGPQLALAVENNAITLRLHSLNFLDRYSEGTEYSTRAGAALTCEAAINPDTTLDYLAALYANQPAENTSGLTDSELVALSTGSSSIESCVSGGEYQLWNQINNDAAFAGAYAGLPAISSSPTVFVDGEQYVGAPNDAVGFSTFVSGFFQP</sequence>
<reference evidence="5 6" key="1">
    <citation type="submission" date="2018-09" db="EMBL/GenBank/DDBJ databases">
        <title>Novel species of Cryobacterium.</title>
        <authorList>
            <person name="Liu Q."/>
            <person name="Xin Y.-H."/>
        </authorList>
    </citation>
    <scope>NUCLEOTIDE SEQUENCE [LARGE SCALE GENOMIC DNA]</scope>
    <source>
        <strain evidence="5 6">Hh39</strain>
    </source>
</reference>
<dbReference type="CDD" id="cd02972">
    <property type="entry name" value="DsbA_family"/>
    <property type="match status" value="1"/>
</dbReference>
<evidence type="ECO:0000313" key="6">
    <source>
        <dbReference type="Proteomes" id="UP000272015"/>
    </source>
</evidence>
<dbReference type="OrthoDB" id="117402at2"/>
<evidence type="ECO:0000256" key="2">
    <source>
        <dbReference type="SAM" id="Phobius"/>
    </source>
</evidence>
<feature type="compositionally biased region" description="Polar residues" evidence="1">
    <location>
        <begin position="1"/>
        <end position="11"/>
    </location>
</feature>
<dbReference type="InterPro" id="IPR012336">
    <property type="entry name" value="Thioredoxin-like_fold"/>
</dbReference>
<keyword evidence="2" id="KW-0472">Membrane</keyword>